<sequence>MSPSLTGKVALVTGASRGIGRATALALGKEGASVVVNYVSSTDAAEEVVKEIGTDRAVAIKADVSKIDDIKSLIQQIVKQFGKIDVIVLNAGLLWQNGALSNVDESAFDKIFQTNVKGPFFLIQEAANHVPDGGRVLLFSSSLTAVSIITPNYLLYVATKGAVEQMTRVMAKDLGKRGITVNTISPGPISTDTYFVGKTEEMIKLQRTFAPANRIGTPEEVADVITFMASDKSQWINGQNIRINGGMTIVTRTVMACVDISGD</sequence>
<accession>B8MNB7</accession>
<keyword evidence="2" id="KW-0521">NADP</keyword>
<dbReference type="InterPro" id="IPR020904">
    <property type="entry name" value="Sc_DH/Rdtase_CS"/>
</dbReference>
<organism evidence="4 5">
    <name type="scientific">Talaromyces stipitatus (strain ATCC 10500 / CBS 375.48 / QM 6759 / NRRL 1006)</name>
    <name type="common">Penicillium stipitatum</name>
    <dbReference type="NCBI Taxonomy" id="441959"/>
    <lineage>
        <taxon>Eukaryota</taxon>
        <taxon>Fungi</taxon>
        <taxon>Dikarya</taxon>
        <taxon>Ascomycota</taxon>
        <taxon>Pezizomycotina</taxon>
        <taxon>Eurotiomycetes</taxon>
        <taxon>Eurotiomycetidae</taxon>
        <taxon>Eurotiales</taxon>
        <taxon>Trichocomaceae</taxon>
        <taxon>Talaromyces</taxon>
        <taxon>Talaromyces sect. Talaromyces</taxon>
    </lineage>
</organism>
<dbReference type="GeneID" id="8100813"/>
<dbReference type="PRINTS" id="PR00081">
    <property type="entry name" value="GDHRDH"/>
</dbReference>
<dbReference type="VEuPathDB" id="FungiDB:TSTA_102360"/>
<proteinExistence type="inferred from homology"/>
<dbReference type="Gene3D" id="3.40.50.720">
    <property type="entry name" value="NAD(P)-binding Rossmann-like Domain"/>
    <property type="match status" value="1"/>
</dbReference>
<dbReference type="PRINTS" id="PR00080">
    <property type="entry name" value="SDRFAMILY"/>
</dbReference>
<dbReference type="SUPFAM" id="SSF51735">
    <property type="entry name" value="NAD(P)-binding Rossmann-fold domains"/>
    <property type="match status" value="1"/>
</dbReference>
<evidence type="ECO:0000256" key="3">
    <source>
        <dbReference type="ARBA" id="ARBA00023002"/>
    </source>
</evidence>
<dbReference type="PANTHER" id="PTHR48107:SF7">
    <property type="entry name" value="RE15974P"/>
    <property type="match status" value="1"/>
</dbReference>
<dbReference type="AlphaFoldDB" id="B8MNB7"/>
<keyword evidence="5" id="KW-1185">Reference proteome</keyword>
<dbReference type="Proteomes" id="UP000001745">
    <property type="component" value="Unassembled WGS sequence"/>
</dbReference>
<dbReference type="InParanoid" id="B8MNB7"/>
<dbReference type="InterPro" id="IPR036291">
    <property type="entry name" value="NAD(P)-bd_dom_sf"/>
</dbReference>
<dbReference type="InterPro" id="IPR002347">
    <property type="entry name" value="SDR_fam"/>
</dbReference>
<dbReference type="OMA" id="GCLTHSF"/>
<dbReference type="PROSITE" id="PS00061">
    <property type="entry name" value="ADH_SHORT"/>
    <property type="match status" value="1"/>
</dbReference>
<dbReference type="PANTHER" id="PTHR48107">
    <property type="entry name" value="NADPH-DEPENDENT ALDEHYDE REDUCTASE-LIKE PROTEIN, CHLOROPLASTIC-RELATED"/>
    <property type="match status" value="1"/>
</dbReference>
<protein>
    <submittedName>
        <fullName evidence="4">Short chain type dehydrogenase, putative</fullName>
    </submittedName>
</protein>
<dbReference type="FunFam" id="3.40.50.720:FF:000084">
    <property type="entry name" value="Short-chain dehydrogenase reductase"/>
    <property type="match status" value="1"/>
</dbReference>
<dbReference type="STRING" id="441959.B8MNB7"/>
<dbReference type="PhylomeDB" id="B8MNB7"/>
<dbReference type="eggNOG" id="KOG0725">
    <property type="taxonomic scope" value="Eukaryota"/>
</dbReference>
<dbReference type="NCBIfam" id="NF005559">
    <property type="entry name" value="PRK07231.1"/>
    <property type="match status" value="1"/>
</dbReference>
<gene>
    <name evidence="4" type="ORF">TSTA_102360</name>
</gene>
<dbReference type="EMBL" id="EQ962658">
    <property type="protein sequence ID" value="EED14006.1"/>
    <property type="molecule type" value="Genomic_DNA"/>
</dbReference>
<dbReference type="HOGENOM" id="CLU_010194_1_3_1"/>
<evidence type="ECO:0000256" key="2">
    <source>
        <dbReference type="ARBA" id="ARBA00022857"/>
    </source>
</evidence>
<comment type="similarity">
    <text evidence="1">Belongs to the short-chain dehydrogenases/reductases (SDR) family.</text>
</comment>
<reference evidence="5" key="1">
    <citation type="journal article" date="2015" name="Genome Announc.">
        <title>Genome sequence of the AIDS-associated pathogen Penicillium marneffei (ATCC18224) and its near taxonomic relative Talaromyces stipitatus (ATCC10500).</title>
        <authorList>
            <person name="Nierman W.C."/>
            <person name="Fedorova-Abrams N.D."/>
            <person name="Andrianopoulos A."/>
        </authorList>
    </citation>
    <scope>NUCLEOTIDE SEQUENCE [LARGE SCALE GENOMIC DNA]</scope>
    <source>
        <strain evidence="5">ATCC 10500 / CBS 375.48 / QM 6759 / NRRL 1006</strain>
    </source>
</reference>
<evidence type="ECO:0000313" key="4">
    <source>
        <dbReference type="EMBL" id="EED14006.1"/>
    </source>
</evidence>
<dbReference type="RefSeq" id="XP_002486244.1">
    <property type="nucleotide sequence ID" value="XM_002486199.1"/>
</dbReference>
<name>B8MNB7_TALSN</name>
<dbReference type="OrthoDB" id="47007at2759"/>
<evidence type="ECO:0000256" key="1">
    <source>
        <dbReference type="ARBA" id="ARBA00006484"/>
    </source>
</evidence>
<dbReference type="GO" id="GO:0016614">
    <property type="term" value="F:oxidoreductase activity, acting on CH-OH group of donors"/>
    <property type="evidence" value="ECO:0007669"/>
    <property type="project" value="UniProtKB-ARBA"/>
</dbReference>
<evidence type="ECO:0000313" key="5">
    <source>
        <dbReference type="Proteomes" id="UP000001745"/>
    </source>
</evidence>
<keyword evidence="3" id="KW-0560">Oxidoreductase</keyword>
<dbReference type="Pfam" id="PF13561">
    <property type="entry name" value="adh_short_C2"/>
    <property type="match status" value="1"/>
</dbReference>